<accession>A0A9X4BZ47</accession>
<name>A0A9X4BZ47_9PSED</name>
<dbReference type="Proteomes" id="UP001148185">
    <property type="component" value="Unassembled WGS sequence"/>
</dbReference>
<dbReference type="EMBL" id="JAMDHA010000006">
    <property type="protein sequence ID" value="MDD1007285.1"/>
    <property type="molecule type" value="Genomic_DNA"/>
</dbReference>
<gene>
    <name evidence="1" type="ORF">M5G27_07295</name>
</gene>
<evidence type="ECO:0000313" key="2">
    <source>
        <dbReference type="Proteomes" id="UP001148185"/>
    </source>
</evidence>
<sequence length="76" mass="8473">MFPVTIEGIRYPQHFKSQSKAMAAAYEFFEGRGRALFKIIRAKTDNSGVYFVLQDNKGNALPLPEAALPVRLSKVA</sequence>
<comment type="caution">
    <text evidence="1">The sequence shown here is derived from an EMBL/GenBank/DDBJ whole genome shotgun (WGS) entry which is preliminary data.</text>
</comment>
<dbReference type="RefSeq" id="WP_273875757.1">
    <property type="nucleotide sequence ID" value="NZ_JAMDHA010000006.1"/>
</dbReference>
<organism evidence="1 2">
    <name type="scientific">Pseudomonas shahriarae</name>
    <dbReference type="NCBI Taxonomy" id="2745512"/>
    <lineage>
        <taxon>Bacteria</taxon>
        <taxon>Pseudomonadati</taxon>
        <taxon>Pseudomonadota</taxon>
        <taxon>Gammaproteobacteria</taxon>
        <taxon>Pseudomonadales</taxon>
        <taxon>Pseudomonadaceae</taxon>
        <taxon>Pseudomonas</taxon>
    </lineage>
</organism>
<dbReference type="AlphaFoldDB" id="A0A9X4BZ47"/>
<keyword evidence="2" id="KW-1185">Reference proteome</keyword>
<reference evidence="1 2" key="1">
    <citation type="submission" date="2022-05" db="EMBL/GenBank/DDBJ databases">
        <title>Novel Pseudomonas spp. Isolated from a Rainbow Trout Aquaculture Facility.</title>
        <authorList>
            <person name="Testerman T."/>
            <person name="Graf J."/>
        </authorList>
    </citation>
    <scope>NUCLEOTIDE SEQUENCE [LARGE SCALE GENOMIC DNA]</scope>
    <source>
        <strain evidence="1 2">ID1042</strain>
    </source>
</reference>
<proteinExistence type="predicted"/>
<protein>
    <submittedName>
        <fullName evidence="1">Uncharacterized protein</fullName>
    </submittedName>
</protein>
<evidence type="ECO:0000313" key="1">
    <source>
        <dbReference type="EMBL" id="MDD1007285.1"/>
    </source>
</evidence>